<dbReference type="Gene3D" id="2.170.150.20">
    <property type="entry name" value="Peptide methionine sulfoxide reductase"/>
    <property type="match status" value="1"/>
</dbReference>
<dbReference type="AlphaFoldDB" id="A0AAE3QNP4"/>
<evidence type="ECO:0000259" key="8">
    <source>
        <dbReference type="PROSITE" id="PS51790"/>
    </source>
</evidence>
<name>A0AAE3QNP4_9BACT</name>
<dbReference type="EC" id="1.8.4.12" evidence="3"/>
<dbReference type="EMBL" id="JASJOS010000002">
    <property type="protein sequence ID" value="MDJ1480039.1"/>
    <property type="molecule type" value="Genomic_DNA"/>
</dbReference>
<comment type="similarity">
    <text evidence="2">Belongs to the MsrB Met sulfoxide reductase family.</text>
</comment>
<dbReference type="InterPro" id="IPR002579">
    <property type="entry name" value="Met_Sox_Rdtase_MsrB_dom"/>
</dbReference>
<dbReference type="Proteomes" id="UP001241110">
    <property type="component" value="Unassembled WGS sequence"/>
</dbReference>
<comment type="cofactor">
    <cofactor evidence="1">
        <name>Zn(2+)</name>
        <dbReference type="ChEBI" id="CHEBI:29105"/>
    </cofactor>
</comment>
<protein>
    <recommendedName>
        <fullName evidence="3">peptide-methionine (R)-S-oxide reductase</fullName>
        <ecNumber evidence="3">1.8.4.12</ecNumber>
    </recommendedName>
</protein>
<proteinExistence type="inferred from homology"/>
<sequence>MRIHLSILFFLGVYSFISILLTNCQSATSQQEGDKISYVDTLLIKPGKDGKVRLSDEQWEEILKPSAYAVLREKKTEFAFSGSLLKNKKEGTYLCAGCHQPLFSSTTKFESGTGWPSFYDVIAQTNIKEIKDESYGMNRIEVVCSRCDGHLGHVFEDGPVPTGLRYCINSAALLFDEKK</sequence>
<evidence type="ECO:0000256" key="3">
    <source>
        <dbReference type="ARBA" id="ARBA00012499"/>
    </source>
</evidence>
<evidence type="ECO:0000256" key="1">
    <source>
        <dbReference type="ARBA" id="ARBA00001947"/>
    </source>
</evidence>
<feature type="domain" description="MsrB" evidence="8">
    <location>
        <begin position="56"/>
        <end position="178"/>
    </location>
</feature>
<keyword evidence="6 9" id="KW-0560">Oxidoreductase</keyword>
<evidence type="ECO:0000256" key="6">
    <source>
        <dbReference type="ARBA" id="ARBA00023002"/>
    </source>
</evidence>
<reference evidence="9" key="1">
    <citation type="submission" date="2023-05" db="EMBL/GenBank/DDBJ databases">
        <authorList>
            <person name="Zhang X."/>
        </authorList>
    </citation>
    <scope>NUCLEOTIDE SEQUENCE</scope>
    <source>
        <strain evidence="9">YF14B1</strain>
    </source>
</reference>
<dbReference type="PANTHER" id="PTHR10173">
    <property type="entry name" value="METHIONINE SULFOXIDE REDUCTASE"/>
    <property type="match status" value="1"/>
</dbReference>
<dbReference type="InterPro" id="IPR028427">
    <property type="entry name" value="Met_Sox_Rdtase_MsrB"/>
</dbReference>
<evidence type="ECO:0000313" key="9">
    <source>
        <dbReference type="EMBL" id="MDJ1480039.1"/>
    </source>
</evidence>
<organism evidence="9 10">
    <name type="scientific">Xanthocytophaga flava</name>
    <dbReference type="NCBI Taxonomy" id="3048013"/>
    <lineage>
        <taxon>Bacteria</taxon>
        <taxon>Pseudomonadati</taxon>
        <taxon>Bacteroidota</taxon>
        <taxon>Cytophagia</taxon>
        <taxon>Cytophagales</taxon>
        <taxon>Rhodocytophagaceae</taxon>
        <taxon>Xanthocytophaga</taxon>
    </lineage>
</organism>
<dbReference type="GO" id="GO:0046872">
    <property type="term" value="F:metal ion binding"/>
    <property type="evidence" value="ECO:0007669"/>
    <property type="project" value="UniProtKB-KW"/>
</dbReference>
<keyword evidence="4" id="KW-0479">Metal-binding</keyword>
<dbReference type="NCBIfam" id="TIGR00357">
    <property type="entry name" value="peptide-methionine (R)-S-oxide reductase MsrB"/>
    <property type="match status" value="1"/>
</dbReference>
<dbReference type="GO" id="GO:0030091">
    <property type="term" value="P:protein repair"/>
    <property type="evidence" value="ECO:0007669"/>
    <property type="project" value="InterPro"/>
</dbReference>
<dbReference type="PROSITE" id="PS51790">
    <property type="entry name" value="MSRB"/>
    <property type="match status" value="1"/>
</dbReference>
<evidence type="ECO:0000256" key="4">
    <source>
        <dbReference type="ARBA" id="ARBA00022723"/>
    </source>
</evidence>
<dbReference type="GO" id="GO:0006979">
    <property type="term" value="P:response to oxidative stress"/>
    <property type="evidence" value="ECO:0007669"/>
    <property type="project" value="InterPro"/>
</dbReference>
<dbReference type="GO" id="GO:0005737">
    <property type="term" value="C:cytoplasm"/>
    <property type="evidence" value="ECO:0007669"/>
    <property type="project" value="TreeGrafter"/>
</dbReference>
<gene>
    <name evidence="9" type="primary">msrB</name>
    <name evidence="9" type="ORF">QNI16_06040</name>
</gene>
<dbReference type="PANTHER" id="PTHR10173:SF52">
    <property type="entry name" value="METHIONINE-R-SULFOXIDE REDUCTASE B1"/>
    <property type="match status" value="1"/>
</dbReference>
<dbReference type="RefSeq" id="WP_313976607.1">
    <property type="nucleotide sequence ID" value="NZ_JASJOS010000002.1"/>
</dbReference>
<evidence type="ECO:0000256" key="2">
    <source>
        <dbReference type="ARBA" id="ARBA00007174"/>
    </source>
</evidence>
<evidence type="ECO:0000313" key="10">
    <source>
        <dbReference type="Proteomes" id="UP001241110"/>
    </source>
</evidence>
<dbReference type="GO" id="GO:0033743">
    <property type="term" value="F:peptide-methionine (R)-S-oxide reductase activity"/>
    <property type="evidence" value="ECO:0007669"/>
    <property type="project" value="UniProtKB-EC"/>
</dbReference>
<dbReference type="SUPFAM" id="SSF51316">
    <property type="entry name" value="Mss4-like"/>
    <property type="match status" value="1"/>
</dbReference>
<comment type="caution">
    <text evidence="9">The sequence shown here is derived from an EMBL/GenBank/DDBJ whole genome shotgun (WGS) entry which is preliminary data.</text>
</comment>
<evidence type="ECO:0000256" key="5">
    <source>
        <dbReference type="ARBA" id="ARBA00022833"/>
    </source>
</evidence>
<accession>A0AAE3QNP4</accession>
<comment type="catalytic activity">
    <reaction evidence="7">
        <text>L-methionyl-[protein] + [thioredoxin]-disulfide + H2O = L-methionyl-(R)-S-oxide-[protein] + [thioredoxin]-dithiol</text>
        <dbReference type="Rhea" id="RHEA:24164"/>
        <dbReference type="Rhea" id="RHEA-COMP:10698"/>
        <dbReference type="Rhea" id="RHEA-COMP:10700"/>
        <dbReference type="Rhea" id="RHEA-COMP:12313"/>
        <dbReference type="Rhea" id="RHEA-COMP:12314"/>
        <dbReference type="ChEBI" id="CHEBI:15377"/>
        <dbReference type="ChEBI" id="CHEBI:16044"/>
        <dbReference type="ChEBI" id="CHEBI:29950"/>
        <dbReference type="ChEBI" id="CHEBI:45764"/>
        <dbReference type="ChEBI" id="CHEBI:50058"/>
        <dbReference type="EC" id="1.8.4.12"/>
    </reaction>
</comment>
<dbReference type="FunFam" id="2.170.150.20:FF:000001">
    <property type="entry name" value="Peptide methionine sulfoxide reductase MsrB"/>
    <property type="match status" value="1"/>
</dbReference>
<dbReference type="Pfam" id="PF01641">
    <property type="entry name" value="SelR"/>
    <property type="match status" value="1"/>
</dbReference>
<keyword evidence="5" id="KW-0862">Zinc</keyword>
<dbReference type="InterPro" id="IPR011057">
    <property type="entry name" value="Mss4-like_sf"/>
</dbReference>
<evidence type="ECO:0000256" key="7">
    <source>
        <dbReference type="ARBA" id="ARBA00048488"/>
    </source>
</evidence>